<evidence type="ECO:0000256" key="1">
    <source>
        <dbReference type="SAM" id="MobiDB-lite"/>
    </source>
</evidence>
<dbReference type="Pfam" id="PF13565">
    <property type="entry name" value="HTH_32"/>
    <property type="match status" value="1"/>
</dbReference>
<gene>
    <name evidence="2" type="ORF">ABWT76_005819</name>
</gene>
<feature type="compositionally biased region" description="Basic and acidic residues" evidence="1">
    <location>
        <begin position="95"/>
        <end position="107"/>
    </location>
</feature>
<dbReference type="RefSeq" id="WP_054465554.1">
    <property type="nucleotide sequence ID" value="NZ_CP159837.1"/>
</dbReference>
<sequence>MLGTKVRFIQNLSPETQRLLERIYQESKRTQVRARAHCILLSFSGFRREQLIDIFGVSRRTIHYWFQKWETQKLVGLYDRAGRGRKPKLSSSQKEQVKEWVKSEPKT</sequence>
<feature type="region of interest" description="Disordered" evidence="1">
    <location>
        <begin position="82"/>
        <end position="107"/>
    </location>
</feature>
<dbReference type="SUPFAM" id="SSF46689">
    <property type="entry name" value="Homeodomain-like"/>
    <property type="match status" value="1"/>
</dbReference>
<evidence type="ECO:0000313" key="2">
    <source>
        <dbReference type="EMBL" id="XCM37013.1"/>
    </source>
</evidence>
<organism evidence="2">
    <name type="scientific">Planktothricoides raciborskii GIHE-MW2</name>
    <dbReference type="NCBI Taxonomy" id="2792601"/>
    <lineage>
        <taxon>Bacteria</taxon>
        <taxon>Bacillati</taxon>
        <taxon>Cyanobacteriota</taxon>
        <taxon>Cyanophyceae</taxon>
        <taxon>Oscillatoriophycideae</taxon>
        <taxon>Oscillatoriales</taxon>
        <taxon>Oscillatoriaceae</taxon>
        <taxon>Planktothricoides</taxon>
    </lineage>
</organism>
<accession>A0AAU8JCW6</accession>
<dbReference type="InterPro" id="IPR009057">
    <property type="entry name" value="Homeodomain-like_sf"/>
</dbReference>
<name>A0AAU8JCW6_9CYAN</name>
<dbReference type="EMBL" id="CP159837">
    <property type="protein sequence ID" value="XCM37013.1"/>
    <property type="molecule type" value="Genomic_DNA"/>
</dbReference>
<dbReference type="AlphaFoldDB" id="A0AAU8JCW6"/>
<proteinExistence type="predicted"/>
<reference evidence="2" key="1">
    <citation type="submission" date="2024-07" db="EMBL/GenBank/DDBJ databases">
        <authorList>
            <person name="Kim Y.J."/>
            <person name="Jeong J.Y."/>
        </authorList>
    </citation>
    <scope>NUCLEOTIDE SEQUENCE</scope>
    <source>
        <strain evidence="2">GIHE-MW2</strain>
    </source>
</reference>
<protein>
    <submittedName>
        <fullName evidence="2">Helix-turn-helix domain-containing protein</fullName>
    </submittedName>
</protein>
<dbReference type="Gene3D" id="1.10.10.60">
    <property type="entry name" value="Homeodomain-like"/>
    <property type="match status" value="1"/>
</dbReference>